<proteinExistence type="predicted"/>
<reference evidence="1 2" key="1">
    <citation type="submission" date="2022-03" db="EMBL/GenBank/DDBJ databases">
        <authorList>
            <person name="Macdonald S."/>
            <person name="Ahmed S."/>
            <person name="Newling K."/>
        </authorList>
    </citation>
    <scope>NUCLEOTIDE SEQUENCE [LARGE SCALE GENOMIC DNA]</scope>
</reference>
<evidence type="ECO:0000313" key="1">
    <source>
        <dbReference type="EMBL" id="CAH8356985.1"/>
    </source>
</evidence>
<dbReference type="EMBL" id="CAKOAT010225488">
    <property type="protein sequence ID" value="CAH8356985.1"/>
    <property type="molecule type" value="Genomic_DNA"/>
</dbReference>
<keyword evidence="2" id="KW-1185">Reference proteome</keyword>
<comment type="caution">
    <text evidence="1">The sequence shown here is derived from an EMBL/GenBank/DDBJ whole genome shotgun (WGS) entry which is preliminary data.</text>
</comment>
<gene>
    <name evidence="1" type="ORF">ERUC_LOCUS22740</name>
</gene>
<dbReference type="AlphaFoldDB" id="A0ABC8KN00"/>
<name>A0ABC8KN00_ERUVS</name>
<sequence>MIKNAWSIMQARLPSKVKKRMQKATSIGISNELAKYSLGLGKRWDHVLATKPTALKFAKESMTGIPRTSENEMSDEFVYTVKSKIEAGEETFQIQEGTIERYKKACSDAVNPPIVTEANTQIEQGERLNQIQQGSSVIQGTAVYGLSYSHDQSQHYNRNYIPVNLLVPNQQFTGQDQPPLQLV</sequence>
<accession>A0ABC8KN00</accession>
<dbReference type="Proteomes" id="UP001642260">
    <property type="component" value="Unassembled WGS sequence"/>
</dbReference>
<organism evidence="1 2">
    <name type="scientific">Eruca vesicaria subsp. sativa</name>
    <name type="common">Garden rocket</name>
    <name type="synonym">Eruca sativa</name>
    <dbReference type="NCBI Taxonomy" id="29727"/>
    <lineage>
        <taxon>Eukaryota</taxon>
        <taxon>Viridiplantae</taxon>
        <taxon>Streptophyta</taxon>
        <taxon>Embryophyta</taxon>
        <taxon>Tracheophyta</taxon>
        <taxon>Spermatophyta</taxon>
        <taxon>Magnoliopsida</taxon>
        <taxon>eudicotyledons</taxon>
        <taxon>Gunneridae</taxon>
        <taxon>Pentapetalae</taxon>
        <taxon>rosids</taxon>
        <taxon>malvids</taxon>
        <taxon>Brassicales</taxon>
        <taxon>Brassicaceae</taxon>
        <taxon>Brassiceae</taxon>
        <taxon>Eruca</taxon>
    </lineage>
</organism>
<evidence type="ECO:0000313" key="2">
    <source>
        <dbReference type="Proteomes" id="UP001642260"/>
    </source>
</evidence>
<protein>
    <submittedName>
        <fullName evidence="1">Uncharacterized protein</fullName>
    </submittedName>
</protein>